<feature type="domain" description="Chromo" evidence="4">
    <location>
        <begin position="17"/>
        <end position="77"/>
    </location>
</feature>
<organism evidence="5 6">
    <name type="scientific">Panagrellus redivivus</name>
    <name type="common">Microworm</name>
    <dbReference type="NCBI Taxonomy" id="6233"/>
    <lineage>
        <taxon>Eukaryota</taxon>
        <taxon>Metazoa</taxon>
        <taxon>Ecdysozoa</taxon>
        <taxon>Nematoda</taxon>
        <taxon>Chromadorea</taxon>
        <taxon>Rhabditida</taxon>
        <taxon>Tylenchina</taxon>
        <taxon>Panagrolaimomorpha</taxon>
        <taxon>Panagrolaimoidea</taxon>
        <taxon>Panagrolaimidae</taxon>
        <taxon>Panagrellus</taxon>
    </lineage>
</organism>
<dbReference type="InterPro" id="IPR016197">
    <property type="entry name" value="Chromo-like_dom_sf"/>
</dbReference>
<feature type="region of interest" description="Disordered" evidence="3">
    <location>
        <begin position="85"/>
        <end position="125"/>
    </location>
</feature>
<evidence type="ECO:0000256" key="1">
    <source>
        <dbReference type="ARBA" id="ARBA00004123"/>
    </source>
</evidence>
<reference evidence="6" key="2">
    <citation type="submission" date="2020-10" db="UniProtKB">
        <authorList>
            <consortium name="WormBaseParasite"/>
        </authorList>
    </citation>
    <scope>IDENTIFICATION</scope>
</reference>
<protein>
    <submittedName>
        <fullName evidence="6">Chromo domain-containing protein</fullName>
    </submittedName>
</protein>
<feature type="region of interest" description="Disordered" evidence="3">
    <location>
        <begin position="258"/>
        <end position="429"/>
    </location>
</feature>
<keyword evidence="2" id="KW-0539">Nucleus</keyword>
<evidence type="ECO:0000259" key="4">
    <source>
        <dbReference type="PROSITE" id="PS50013"/>
    </source>
</evidence>
<dbReference type="CDD" id="cd00024">
    <property type="entry name" value="CD_CSD"/>
    <property type="match status" value="1"/>
</dbReference>
<dbReference type="InterPro" id="IPR051219">
    <property type="entry name" value="Heterochromatin_chromo-domain"/>
</dbReference>
<dbReference type="Gene3D" id="2.40.50.40">
    <property type="match status" value="1"/>
</dbReference>
<feature type="compositionally biased region" description="Basic residues" evidence="3">
    <location>
        <begin position="96"/>
        <end position="105"/>
    </location>
</feature>
<feature type="compositionally biased region" description="Polar residues" evidence="3">
    <location>
        <begin position="278"/>
        <end position="288"/>
    </location>
</feature>
<dbReference type="SMART" id="SM00298">
    <property type="entry name" value="CHROMO"/>
    <property type="match status" value="1"/>
</dbReference>
<dbReference type="InterPro" id="IPR000953">
    <property type="entry name" value="Chromo/chromo_shadow_dom"/>
</dbReference>
<feature type="compositionally biased region" description="Polar residues" evidence="3">
    <location>
        <begin position="113"/>
        <end position="124"/>
    </location>
</feature>
<dbReference type="Proteomes" id="UP000492821">
    <property type="component" value="Unassembled WGS sequence"/>
</dbReference>
<comment type="subcellular location">
    <subcellularLocation>
        <location evidence="1">Nucleus</location>
    </subcellularLocation>
</comment>
<evidence type="ECO:0000256" key="2">
    <source>
        <dbReference type="ARBA" id="ARBA00023242"/>
    </source>
</evidence>
<name>A0A7E4ZUE2_PANRE</name>
<dbReference type="PROSITE" id="PS00598">
    <property type="entry name" value="CHROMO_1"/>
    <property type="match status" value="1"/>
</dbReference>
<dbReference type="GO" id="GO:0005634">
    <property type="term" value="C:nucleus"/>
    <property type="evidence" value="ECO:0007669"/>
    <property type="project" value="UniProtKB-SubCell"/>
</dbReference>
<accession>A0A7E4ZUE2</accession>
<dbReference type="PROSITE" id="PS50013">
    <property type="entry name" value="CHROMO_2"/>
    <property type="match status" value="1"/>
</dbReference>
<dbReference type="AlphaFoldDB" id="A0A7E4ZUE2"/>
<feature type="compositionally biased region" description="Low complexity" evidence="3">
    <location>
        <begin position="340"/>
        <end position="371"/>
    </location>
</feature>
<proteinExistence type="predicted"/>
<dbReference type="InterPro" id="IPR023779">
    <property type="entry name" value="Chromodomain_CS"/>
</dbReference>
<evidence type="ECO:0000313" key="6">
    <source>
        <dbReference type="WBParaSite" id="Pan_g18096.t1"/>
    </source>
</evidence>
<evidence type="ECO:0000256" key="3">
    <source>
        <dbReference type="SAM" id="MobiDB-lite"/>
    </source>
</evidence>
<reference evidence="5" key="1">
    <citation type="journal article" date="2013" name="Genetics">
        <title>The draft genome and transcriptome of Panagrellus redivivus are shaped by the harsh demands of a free-living lifestyle.</title>
        <authorList>
            <person name="Srinivasan J."/>
            <person name="Dillman A.R."/>
            <person name="Macchietto M.G."/>
            <person name="Heikkinen L."/>
            <person name="Lakso M."/>
            <person name="Fracchia K.M."/>
            <person name="Antoshechkin I."/>
            <person name="Mortazavi A."/>
            <person name="Wong G."/>
            <person name="Sternberg P.W."/>
        </authorList>
    </citation>
    <scope>NUCLEOTIDE SEQUENCE [LARGE SCALE GENOMIC DNA]</scope>
    <source>
        <strain evidence="5">MT8872</strain>
    </source>
</reference>
<dbReference type="PANTHER" id="PTHR22812">
    <property type="entry name" value="CHROMOBOX PROTEIN"/>
    <property type="match status" value="1"/>
</dbReference>
<dbReference type="InterPro" id="IPR023780">
    <property type="entry name" value="Chromo_domain"/>
</dbReference>
<feature type="compositionally biased region" description="Low complexity" evidence="3">
    <location>
        <begin position="310"/>
        <end position="328"/>
    </location>
</feature>
<keyword evidence="5" id="KW-1185">Reference proteome</keyword>
<feature type="compositionally biased region" description="Pro residues" evidence="3">
    <location>
        <begin position="380"/>
        <end position="418"/>
    </location>
</feature>
<dbReference type="Pfam" id="PF00385">
    <property type="entry name" value="Chromo"/>
    <property type="match status" value="1"/>
</dbReference>
<dbReference type="WBParaSite" id="Pan_g18096.t1">
    <property type="protein sequence ID" value="Pan_g18096.t1"/>
    <property type="gene ID" value="Pan_g18096"/>
</dbReference>
<evidence type="ECO:0000313" key="5">
    <source>
        <dbReference type="Proteomes" id="UP000492821"/>
    </source>
</evidence>
<dbReference type="SUPFAM" id="SSF54160">
    <property type="entry name" value="Chromo domain-like"/>
    <property type="match status" value="1"/>
</dbReference>
<sequence>MVRQKSGRAKSNKKDLFIVEAFIDRRRRQDGILELLVKWKDYPSSHNTWEESRNVAHCSDIVNEFREQRLAEGFDDSEYEADFIPANPPIIVAKPPPKKRRKPAKKNQPEDPQPSSSANTSSTMAEVAQPNYDTSFLSSNGATDTSLLSSWSLSDAVEPTFENFEVGESADGTVSAVKVFSTTISNGIRHFAMLLSNGDKIWFNNDYVRKCWPQLLIDYYERCVAGDVTRPAEVVAGPVSCYEPVPSSSMQKPVENQWSAAPSVPSPGRDASVPPAIPQNNSYLNLVNQQYAPPPPPQQMIPNSMPVNFYPHQYQPQHQPPMYQQPMPLDYSHHQHRAQQLHQPLQLHQAPLQSPQQHQMPLQSPQQHQMPLPSPHQHHLPPPPQQLHLPPPPPPQQQHYQPPPQPQHHVTPPEPVNPDPIYGGYGRNFDNNEIEWFVHEDGPS</sequence>